<reference evidence="1 2" key="1">
    <citation type="submission" date="2013-08" db="EMBL/GenBank/DDBJ databases">
        <authorList>
            <consortium name="DOE Joint Genome Institute"/>
            <person name="Eisen J."/>
            <person name="Huntemann M."/>
            <person name="Han J."/>
            <person name="Chen A."/>
            <person name="Kyrpides N."/>
            <person name="Mavromatis K."/>
            <person name="Markowitz V."/>
            <person name="Palaniappan K."/>
            <person name="Ivanova N."/>
            <person name="Schaumberg A."/>
            <person name="Pati A."/>
            <person name="Liolios K."/>
            <person name="Nordberg H.P."/>
            <person name="Cantor M.N."/>
            <person name="Hua S.X."/>
            <person name="Woyke T."/>
        </authorList>
    </citation>
    <scope>NUCLEOTIDE SEQUENCE [LARGE SCALE GENOMIC DNA]</scope>
    <source>
        <strain evidence="1 2">DSM 2278</strain>
    </source>
</reference>
<dbReference type="RefSeq" id="WP_023846572.1">
    <property type="nucleotide sequence ID" value="NZ_AZAJ01000001.1"/>
</dbReference>
<gene>
    <name evidence="1" type="ORF">MettiDRAFT_2940</name>
</gene>
<name>W9DUX7_METTI</name>
<proteinExistence type="predicted"/>
<organism evidence="1 2">
    <name type="scientific">Methanolobus tindarius DSM 2278</name>
    <dbReference type="NCBI Taxonomy" id="1090322"/>
    <lineage>
        <taxon>Archaea</taxon>
        <taxon>Methanobacteriati</taxon>
        <taxon>Methanobacteriota</taxon>
        <taxon>Stenosarchaea group</taxon>
        <taxon>Methanomicrobia</taxon>
        <taxon>Methanosarcinales</taxon>
        <taxon>Methanosarcinaceae</taxon>
        <taxon>Methanolobus</taxon>
    </lineage>
</organism>
<dbReference type="EMBL" id="AZAJ01000001">
    <property type="protein sequence ID" value="ETA69440.1"/>
    <property type="molecule type" value="Genomic_DNA"/>
</dbReference>
<sequence length="298" mass="34055">MKKWIIMVVLVVMLSISGCVEEEKQSAASKNIELATSLMASGEELIEDMDTDSTTDARNRLYAAKVSYEESLELLENTNTEDPEEQKLIDVNTIICNYYLESIAAEEDLLDCYDYLSKARTYISLEEYDEAKKEISKFGTSVDSAMPNLENARELSSEIEMDDVPLELKPVLIYDRESVFTNLDISSELLILEKSLYSQVDGLENLDMALEYMDEEEWEDAQNYFEYTVSNFTETRDILADLEDSQYSELSISSIESVIIYDASITFAEHCGKACEYMAKDNYDKADEEFELALEAYE</sequence>
<evidence type="ECO:0000313" key="1">
    <source>
        <dbReference type="EMBL" id="ETA69440.1"/>
    </source>
</evidence>
<protein>
    <submittedName>
        <fullName evidence="1">Uncharacterized protein</fullName>
    </submittedName>
</protein>
<dbReference type="AlphaFoldDB" id="W9DUX7"/>
<dbReference type="Proteomes" id="UP000019483">
    <property type="component" value="Unassembled WGS sequence"/>
</dbReference>
<dbReference type="OrthoDB" id="378406at2157"/>
<dbReference type="PROSITE" id="PS51257">
    <property type="entry name" value="PROKAR_LIPOPROTEIN"/>
    <property type="match status" value="1"/>
</dbReference>
<keyword evidence="2" id="KW-1185">Reference proteome</keyword>
<evidence type="ECO:0000313" key="2">
    <source>
        <dbReference type="Proteomes" id="UP000019483"/>
    </source>
</evidence>
<comment type="caution">
    <text evidence="1">The sequence shown here is derived from an EMBL/GenBank/DDBJ whole genome shotgun (WGS) entry which is preliminary data.</text>
</comment>
<accession>W9DUX7</accession>